<proteinExistence type="predicted"/>
<evidence type="ECO:0000256" key="1">
    <source>
        <dbReference type="SAM" id="MobiDB-lite"/>
    </source>
</evidence>
<name>A0A4C2A334_EUMVA</name>
<gene>
    <name evidence="2" type="ORF">EVAR_67800_1</name>
</gene>
<feature type="region of interest" description="Disordered" evidence="1">
    <location>
        <begin position="25"/>
        <end position="58"/>
    </location>
</feature>
<keyword evidence="3" id="KW-1185">Reference proteome</keyword>
<reference evidence="2 3" key="1">
    <citation type="journal article" date="2019" name="Commun. Biol.">
        <title>The bagworm genome reveals a unique fibroin gene that provides high tensile strength.</title>
        <authorList>
            <person name="Kono N."/>
            <person name="Nakamura H."/>
            <person name="Ohtoshi R."/>
            <person name="Tomita M."/>
            <person name="Numata K."/>
            <person name="Arakawa K."/>
        </authorList>
    </citation>
    <scope>NUCLEOTIDE SEQUENCE [LARGE SCALE GENOMIC DNA]</scope>
</reference>
<protein>
    <submittedName>
        <fullName evidence="2">Uncharacterized protein</fullName>
    </submittedName>
</protein>
<evidence type="ECO:0000313" key="2">
    <source>
        <dbReference type="EMBL" id="GBP94458.1"/>
    </source>
</evidence>
<organism evidence="2 3">
    <name type="scientific">Eumeta variegata</name>
    <name type="common">Bagworm moth</name>
    <name type="synonym">Eumeta japonica</name>
    <dbReference type="NCBI Taxonomy" id="151549"/>
    <lineage>
        <taxon>Eukaryota</taxon>
        <taxon>Metazoa</taxon>
        <taxon>Ecdysozoa</taxon>
        <taxon>Arthropoda</taxon>
        <taxon>Hexapoda</taxon>
        <taxon>Insecta</taxon>
        <taxon>Pterygota</taxon>
        <taxon>Neoptera</taxon>
        <taxon>Endopterygota</taxon>
        <taxon>Lepidoptera</taxon>
        <taxon>Glossata</taxon>
        <taxon>Ditrysia</taxon>
        <taxon>Tineoidea</taxon>
        <taxon>Psychidae</taxon>
        <taxon>Oiketicinae</taxon>
        <taxon>Eumeta</taxon>
    </lineage>
</organism>
<dbReference type="AlphaFoldDB" id="A0A4C2A334"/>
<sequence>MQRTKLYRCEITQSNIALTPIHRAAGVNTRRATTGLQTDDEPPSSPPQHPYAANNNDLPTVMRYNYGVPSSSSRLFPDILRDQKRAWRITDAPFP</sequence>
<comment type="caution">
    <text evidence="2">The sequence shown here is derived from an EMBL/GenBank/DDBJ whole genome shotgun (WGS) entry which is preliminary data.</text>
</comment>
<dbReference type="EMBL" id="BGZK01002507">
    <property type="protein sequence ID" value="GBP94458.1"/>
    <property type="molecule type" value="Genomic_DNA"/>
</dbReference>
<dbReference type="Proteomes" id="UP000299102">
    <property type="component" value="Unassembled WGS sequence"/>
</dbReference>
<accession>A0A4C2A334</accession>
<evidence type="ECO:0000313" key="3">
    <source>
        <dbReference type="Proteomes" id="UP000299102"/>
    </source>
</evidence>